<comment type="caution">
    <text evidence="2">The sequence shown here is derived from an EMBL/GenBank/DDBJ whole genome shotgun (WGS) entry which is preliminary data.</text>
</comment>
<name>A0A8J2RMU4_9CRUS</name>
<keyword evidence="3" id="KW-1185">Reference proteome</keyword>
<dbReference type="Gene3D" id="2.60.120.40">
    <property type="match status" value="1"/>
</dbReference>
<dbReference type="EMBL" id="CAKKLH010000144">
    <property type="protein sequence ID" value="CAH0104495.1"/>
    <property type="molecule type" value="Genomic_DNA"/>
</dbReference>
<evidence type="ECO:0000313" key="2">
    <source>
        <dbReference type="EMBL" id="CAH0104495.1"/>
    </source>
</evidence>
<dbReference type="Proteomes" id="UP000789390">
    <property type="component" value="Unassembled WGS sequence"/>
</dbReference>
<dbReference type="AlphaFoldDB" id="A0A8J2RMU4"/>
<accession>A0A8J2RMU4</accession>
<feature type="signal peptide" evidence="1">
    <location>
        <begin position="1"/>
        <end position="19"/>
    </location>
</feature>
<feature type="chain" id="PRO_5035269457" evidence="1">
    <location>
        <begin position="20"/>
        <end position="208"/>
    </location>
</feature>
<dbReference type="SUPFAM" id="SSF49842">
    <property type="entry name" value="TNF-like"/>
    <property type="match status" value="1"/>
</dbReference>
<evidence type="ECO:0000313" key="3">
    <source>
        <dbReference type="Proteomes" id="UP000789390"/>
    </source>
</evidence>
<evidence type="ECO:0000256" key="1">
    <source>
        <dbReference type="SAM" id="SignalP"/>
    </source>
</evidence>
<sequence length="208" mass="23494">MTKLSLISVIWVWHCVVNGQLPVNNFDPYHPYYIPYYTSAFVNQPDQQNYEGTAVQLGESNSLPNAPNTKNFFFQGPILLKIRQLEATTASLLQQLKAKAEKADLDSVIDNVSDLEAGNYYFAFSGISDNNAIARVVLQVKSGTGAWTNIGQGYGHTTYQTFSLQSTLQLLKDDQVRLYLKEGKIHDSNLHYYTNFDGWLIQEKELTV</sequence>
<proteinExistence type="predicted"/>
<reference evidence="2" key="1">
    <citation type="submission" date="2021-11" db="EMBL/GenBank/DDBJ databases">
        <authorList>
            <person name="Schell T."/>
        </authorList>
    </citation>
    <scope>NUCLEOTIDE SEQUENCE</scope>
    <source>
        <strain evidence="2">M5</strain>
    </source>
</reference>
<dbReference type="OrthoDB" id="10494479at2759"/>
<protein>
    <submittedName>
        <fullName evidence="2">Uncharacterized protein</fullName>
    </submittedName>
</protein>
<keyword evidence="1" id="KW-0732">Signal</keyword>
<organism evidence="2 3">
    <name type="scientific">Daphnia galeata</name>
    <dbReference type="NCBI Taxonomy" id="27404"/>
    <lineage>
        <taxon>Eukaryota</taxon>
        <taxon>Metazoa</taxon>
        <taxon>Ecdysozoa</taxon>
        <taxon>Arthropoda</taxon>
        <taxon>Crustacea</taxon>
        <taxon>Branchiopoda</taxon>
        <taxon>Diplostraca</taxon>
        <taxon>Cladocera</taxon>
        <taxon>Anomopoda</taxon>
        <taxon>Daphniidae</taxon>
        <taxon>Daphnia</taxon>
    </lineage>
</organism>
<dbReference type="InterPro" id="IPR008983">
    <property type="entry name" value="Tumour_necrosis_fac-like_dom"/>
</dbReference>
<gene>
    <name evidence="2" type="ORF">DGAL_LOCUS7402</name>
</gene>